<feature type="transmembrane region" description="Helical" evidence="8">
    <location>
        <begin position="342"/>
        <end position="358"/>
    </location>
</feature>
<dbReference type="RefSeq" id="WP_268042057.1">
    <property type="nucleotide sequence ID" value="NZ_JAPQER010000008.1"/>
</dbReference>
<keyword evidence="3" id="KW-0813">Transport</keyword>
<evidence type="ECO:0000256" key="3">
    <source>
        <dbReference type="ARBA" id="ARBA00022448"/>
    </source>
</evidence>
<reference evidence="9" key="1">
    <citation type="submission" date="2022-12" db="EMBL/GenBank/DDBJ databases">
        <authorList>
            <person name="Wang J."/>
        </authorList>
    </citation>
    <scope>NUCLEOTIDE SEQUENCE</scope>
    <source>
        <strain evidence="9">HY-45-18</strain>
    </source>
</reference>
<name>A0ABT4D2Y8_9CLOT</name>
<sequence>MDNKNIVSKYDLFVTTVVTVIGTGIFSYPSELCKFVGSDAWIVILLAGVIFVPLLYLLHKSVELNNYARFIDILQNNFGNVMGKIIAFVFASMGIFIISLQMRTFIEVMKMYLLQRTPTEFMLLVMILTGTFLIRGEFEDIIKFNELAFWLMFIPVFLAIPFILLNEADFTNIFPILSHKPIEYLKAGSNSFYSFLGFGILYMILPFLKEKKSIIKVTFRSLVFIIVFYILVIMTTIIVFTSKYNTQLLWPTITMISIVDIPGTFVERWEGIAMVFWLLFYFTTYVNIYYFSSEIIRDVFNLEDIKISLMLIIPFIYVIALYPENITEVYQFQKKVEPFVDSGMIAILPLVLVIIAFIKGRRSKGEV</sequence>
<comment type="subcellular location">
    <subcellularLocation>
        <location evidence="1">Membrane</location>
        <topology evidence="1">Multi-pass membrane protein</topology>
    </subcellularLocation>
</comment>
<evidence type="ECO:0000256" key="4">
    <source>
        <dbReference type="ARBA" id="ARBA00022544"/>
    </source>
</evidence>
<protein>
    <submittedName>
        <fullName evidence="9">Endospore germination permease</fullName>
    </submittedName>
</protein>
<evidence type="ECO:0000256" key="1">
    <source>
        <dbReference type="ARBA" id="ARBA00004141"/>
    </source>
</evidence>
<dbReference type="PANTHER" id="PTHR34975:SF2">
    <property type="entry name" value="SPORE GERMINATION PROTEIN A2"/>
    <property type="match status" value="1"/>
</dbReference>
<feature type="transmembrane region" description="Helical" evidence="8">
    <location>
        <begin position="272"/>
        <end position="292"/>
    </location>
</feature>
<feature type="transmembrane region" description="Helical" evidence="8">
    <location>
        <begin position="217"/>
        <end position="240"/>
    </location>
</feature>
<feature type="transmembrane region" description="Helical" evidence="8">
    <location>
        <begin position="12"/>
        <end position="28"/>
    </location>
</feature>
<feature type="transmembrane region" description="Helical" evidence="8">
    <location>
        <begin position="118"/>
        <end position="135"/>
    </location>
</feature>
<evidence type="ECO:0000256" key="5">
    <source>
        <dbReference type="ARBA" id="ARBA00022692"/>
    </source>
</evidence>
<evidence type="ECO:0000313" key="10">
    <source>
        <dbReference type="Proteomes" id="UP001078443"/>
    </source>
</evidence>
<comment type="similarity">
    <text evidence="2">Belongs to the amino acid-polyamine-organocation (APC) superfamily. Spore germination protein (SGP) (TC 2.A.3.9) family.</text>
</comment>
<feature type="transmembrane region" description="Helical" evidence="8">
    <location>
        <begin position="78"/>
        <end position="98"/>
    </location>
</feature>
<comment type="caution">
    <text evidence="9">The sequence shown here is derived from an EMBL/GenBank/DDBJ whole genome shotgun (WGS) entry which is preliminary data.</text>
</comment>
<feature type="transmembrane region" description="Helical" evidence="8">
    <location>
        <begin position="304"/>
        <end position="322"/>
    </location>
</feature>
<gene>
    <name evidence="9" type="ORF">OW763_14765</name>
</gene>
<organism evidence="9 10">
    <name type="scientific">Clostridium aestuarii</name>
    <dbReference type="NCBI Taxonomy" id="338193"/>
    <lineage>
        <taxon>Bacteria</taxon>
        <taxon>Bacillati</taxon>
        <taxon>Bacillota</taxon>
        <taxon>Clostridia</taxon>
        <taxon>Eubacteriales</taxon>
        <taxon>Clostridiaceae</taxon>
        <taxon>Clostridium</taxon>
    </lineage>
</organism>
<keyword evidence="7 8" id="KW-0472">Membrane</keyword>
<evidence type="ECO:0000313" key="9">
    <source>
        <dbReference type="EMBL" id="MCY6485594.1"/>
    </source>
</evidence>
<keyword evidence="4" id="KW-0309">Germination</keyword>
<evidence type="ECO:0000256" key="7">
    <source>
        <dbReference type="ARBA" id="ARBA00023136"/>
    </source>
</evidence>
<proteinExistence type="inferred from homology"/>
<keyword evidence="10" id="KW-1185">Reference proteome</keyword>
<accession>A0ABT4D2Y8</accession>
<keyword evidence="5 8" id="KW-0812">Transmembrane</keyword>
<feature type="transmembrane region" description="Helical" evidence="8">
    <location>
        <begin position="40"/>
        <end position="58"/>
    </location>
</feature>
<dbReference type="PANTHER" id="PTHR34975">
    <property type="entry name" value="SPORE GERMINATION PROTEIN A2"/>
    <property type="match status" value="1"/>
</dbReference>
<evidence type="ECO:0000256" key="8">
    <source>
        <dbReference type="SAM" id="Phobius"/>
    </source>
</evidence>
<dbReference type="Gene3D" id="1.20.1740.10">
    <property type="entry name" value="Amino acid/polyamine transporter I"/>
    <property type="match status" value="1"/>
</dbReference>
<keyword evidence="6 8" id="KW-1133">Transmembrane helix</keyword>
<dbReference type="EMBL" id="JAPQER010000008">
    <property type="protein sequence ID" value="MCY6485594.1"/>
    <property type="molecule type" value="Genomic_DNA"/>
</dbReference>
<dbReference type="Proteomes" id="UP001078443">
    <property type="component" value="Unassembled WGS sequence"/>
</dbReference>
<dbReference type="Pfam" id="PF03845">
    <property type="entry name" value="Spore_permease"/>
    <property type="match status" value="1"/>
</dbReference>
<feature type="transmembrane region" description="Helical" evidence="8">
    <location>
        <begin position="184"/>
        <end position="205"/>
    </location>
</feature>
<feature type="transmembrane region" description="Helical" evidence="8">
    <location>
        <begin position="147"/>
        <end position="164"/>
    </location>
</feature>
<dbReference type="NCBIfam" id="TIGR00912">
    <property type="entry name" value="2A0309"/>
    <property type="match status" value="1"/>
</dbReference>
<evidence type="ECO:0000256" key="2">
    <source>
        <dbReference type="ARBA" id="ARBA00007998"/>
    </source>
</evidence>
<evidence type="ECO:0000256" key="6">
    <source>
        <dbReference type="ARBA" id="ARBA00022989"/>
    </source>
</evidence>
<dbReference type="InterPro" id="IPR004761">
    <property type="entry name" value="Spore_GerAB"/>
</dbReference>